<organism evidence="10 11">
    <name type="scientific">Mobilicoccus pelagius NBRC 104925</name>
    <dbReference type="NCBI Taxonomy" id="1089455"/>
    <lineage>
        <taxon>Bacteria</taxon>
        <taxon>Bacillati</taxon>
        <taxon>Actinomycetota</taxon>
        <taxon>Actinomycetes</taxon>
        <taxon>Micrococcales</taxon>
        <taxon>Dermatophilaceae</taxon>
        <taxon>Mobilicoccus</taxon>
    </lineage>
</organism>
<dbReference type="PANTHER" id="PTHR43386">
    <property type="entry name" value="OLIGOPEPTIDE TRANSPORT SYSTEM PERMEASE PROTEIN APPC"/>
    <property type="match status" value="1"/>
</dbReference>
<dbReference type="GO" id="GO:0005886">
    <property type="term" value="C:plasma membrane"/>
    <property type="evidence" value="ECO:0007669"/>
    <property type="project" value="UniProtKB-SubCell"/>
</dbReference>
<dbReference type="Pfam" id="PF12911">
    <property type="entry name" value="OppC_N"/>
    <property type="match status" value="1"/>
</dbReference>
<name>H5UV48_9MICO</name>
<dbReference type="EMBL" id="BAFE01000089">
    <property type="protein sequence ID" value="GAB49606.1"/>
    <property type="molecule type" value="Genomic_DNA"/>
</dbReference>
<keyword evidence="6 7" id="KW-0472">Membrane</keyword>
<proteinExistence type="inferred from homology"/>
<feature type="transmembrane region" description="Helical" evidence="7">
    <location>
        <begin position="250"/>
        <end position="270"/>
    </location>
</feature>
<dbReference type="STRING" id="1089455.MOPEL_130_02130"/>
<keyword evidence="3" id="KW-1003">Cell membrane</keyword>
<protein>
    <submittedName>
        <fullName evidence="10">Putative peptide ABC transporter permease protein</fullName>
    </submittedName>
</protein>
<evidence type="ECO:0000259" key="9">
    <source>
        <dbReference type="PROSITE" id="PS50928"/>
    </source>
</evidence>
<comment type="caution">
    <text evidence="10">The sequence shown here is derived from an EMBL/GenBank/DDBJ whole genome shotgun (WGS) entry which is preliminary data.</text>
</comment>
<evidence type="ECO:0000256" key="6">
    <source>
        <dbReference type="ARBA" id="ARBA00023136"/>
    </source>
</evidence>
<feature type="transmembrane region" description="Helical" evidence="7">
    <location>
        <begin position="194"/>
        <end position="212"/>
    </location>
</feature>
<evidence type="ECO:0000256" key="5">
    <source>
        <dbReference type="ARBA" id="ARBA00022989"/>
    </source>
</evidence>
<dbReference type="SUPFAM" id="SSF161098">
    <property type="entry name" value="MetI-like"/>
    <property type="match status" value="1"/>
</dbReference>
<feature type="region of interest" description="Disordered" evidence="8">
    <location>
        <begin position="1"/>
        <end position="35"/>
    </location>
</feature>
<dbReference type="Proteomes" id="UP000004367">
    <property type="component" value="Unassembled WGS sequence"/>
</dbReference>
<sequence length="338" mass="36712">MTDNTSAGEARQYAAAEARRRQSEAGEELATREARTPEMLRLDGGAVDKPRSLASDAWREMRRRPMFWFALALIVLFIVMAVAPGLFTSIDPHEAILREARSKPGENGAVFGRDIQGYDIYARTIYGARASIMVGILTTIGTTLLGGIIGIAAGFYGGWFDALLSRVTDMFFALPMLLGGIILMTSVFPNTSETSFFAVVLKVVLVLTIFGWPPIARLMRSAVLQVKPQEYVQAARALGASPWRIIVSHILPNAMAPVLVVATINLGVYIAAEATLSFLGIGLVPPAISWGVAISDATKAIRTLPHILFFPSLFLSLTVLAFILMGDVIRDAFDPKQR</sequence>
<dbReference type="InterPro" id="IPR025966">
    <property type="entry name" value="OppC_N"/>
</dbReference>
<dbReference type="Pfam" id="PF00528">
    <property type="entry name" value="BPD_transp_1"/>
    <property type="match status" value="1"/>
</dbReference>
<gene>
    <name evidence="10" type="ORF">MOPEL_130_02130</name>
</gene>
<comment type="subcellular location">
    <subcellularLocation>
        <location evidence="1 7">Cell membrane</location>
        <topology evidence="1 7">Multi-pass membrane protein</topology>
    </subcellularLocation>
</comment>
<dbReference type="eggNOG" id="COG1173">
    <property type="taxonomic scope" value="Bacteria"/>
</dbReference>
<feature type="transmembrane region" description="Helical" evidence="7">
    <location>
        <begin position="307"/>
        <end position="329"/>
    </location>
</feature>
<reference evidence="10 11" key="1">
    <citation type="submission" date="2012-02" db="EMBL/GenBank/DDBJ databases">
        <title>Whole genome shotgun sequence of Mobilicoccus pelagius NBRC 104925.</title>
        <authorList>
            <person name="Yoshida Y."/>
            <person name="Hosoyama A."/>
            <person name="Tsuchikane K."/>
            <person name="Katsumata H."/>
            <person name="Yamazaki S."/>
            <person name="Fujita N."/>
        </authorList>
    </citation>
    <scope>NUCLEOTIDE SEQUENCE [LARGE SCALE GENOMIC DNA]</scope>
    <source>
        <strain evidence="10 11">NBRC 104925</strain>
    </source>
</reference>
<feature type="transmembrane region" description="Helical" evidence="7">
    <location>
        <begin position="67"/>
        <end position="87"/>
    </location>
</feature>
<evidence type="ECO:0000313" key="11">
    <source>
        <dbReference type="Proteomes" id="UP000004367"/>
    </source>
</evidence>
<keyword evidence="5 7" id="KW-1133">Transmembrane helix</keyword>
<dbReference type="GO" id="GO:0055085">
    <property type="term" value="P:transmembrane transport"/>
    <property type="evidence" value="ECO:0007669"/>
    <property type="project" value="InterPro"/>
</dbReference>
<evidence type="ECO:0000256" key="8">
    <source>
        <dbReference type="SAM" id="MobiDB-lite"/>
    </source>
</evidence>
<feature type="transmembrane region" description="Helical" evidence="7">
    <location>
        <begin position="132"/>
        <end position="158"/>
    </location>
</feature>
<feature type="transmembrane region" description="Helical" evidence="7">
    <location>
        <begin position="170"/>
        <end position="188"/>
    </location>
</feature>
<keyword evidence="2 7" id="KW-0813">Transport</keyword>
<evidence type="ECO:0000256" key="7">
    <source>
        <dbReference type="RuleBase" id="RU363032"/>
    </source>
</evidence>
<feature type="compositionally biased region" description="Basic and acidic residues" evidence="8">
    <location>
        <begin position="17"/>
        <end position="35"/>
    </location>
</feature>
<dbReference type="AlphaFoldDB" id="H5UV48"/>
<dbReference type="CDD" id="cd06261">
    <property type="entry name" value="TM_PBP2"/>
    <property type="match status" value="1"/>
</dbReference>
<evidence type="ECO:0000256" key="3">
    <source>
        <dbReference type="ARBA" id="ARBA00022475"/>
    </source>
</evidence>
<dbReference type="InterPro" id="IPR035906">
    <property type="entry name" value="MetI-like_sf"/>
</dbReference>
<accession>H5UV48</accession>
<evidence type="ECO:0000256" key="2">
    <source>
        <dbReference type="ARBA" id="ARBA00022448"/>
    </source>
</evidence>
<dbReference type="PANTHER" id="PTHR43386:SF6">
    <property type="entry name" value="ABC TRANSPORTER PERMEASE PROTEIN"/>
    <property type="match status" value="1"/>
</dbReference>
<evidence type="ECO:0000256" key="1">
    <source>
        <dbReference type="ARBA" id="ARBA00004651"/>
    </source>
</evidence>
<comment type="similarity">
    <text evidence="7">Belongs to the binding-protein-dependent transport system permease family.</text>
</comment>
<evidence type="ECO:0000313" key="10">
    <source>
        <dbReference type="EMBL" id="GAB49606.1"/>
    </source>
</evidence>
<keyword evidence="4 7" id="KW-0812">Transmembrane</keyword>
<keyword evidence="11" id="KW-1185">Reference proteome</keyword>
<feature type="compositionally biased region" description="Low complexity" evidence="8">
    <location>
        <begin position="1"/>
        <end position="16"/>
    </location>
</feature>
<dbReference type="InterPro" id="IPR050366">
    <property type="entry name" value="BP-dependent_transpt_permease"/>
</dbReference>
<dbReference type="Gene3D" id="1.10.3720.10">
    <property type="entry name" value="MetI-like"/>
    <property type="match status" value="1"/>
</dbReference>
<evidence type="ECO:0000256" key="4">
    <source>
        <dbReference type="ARBA" id="ARBA00022692"/>
    </source>
</evidence>
<dbReference type="PROSITE" id="PS50928">
    <property type="entry name" value="ABC_TM1"/>
    <property type="match status" value="1"/>
</dbReference>
<feature type="domain" description="ABC transmembrane type-1" evidence="9">
    <location>
        <begin position="128"/>
        <end position="326"/>
    </location>
</feature>
<dbReference type="InterPro" id="IPR000515">
    <property type="entry name" value="MetI-like"/>
</dbReference>
<feature type="transmembrane region" description="Helical" evidence="7">
    <location>
        <begin position="276"/>
        <end position="295"/>
    </location>
</feature>